<evidence type="ECO:0000313" key="2">
    <source>
        <dbReference type="WBParaSite" id="ES5_v2.g23106.t1"/>
    </source>
</evidence>
<name>A0AC34G0F6_9BILA</name>
<evidence type="ECO:0000313" key="1">
    <source>
        <dbReference type="Proteomes" id="UP000887579"/>
    </source>
</evidence>
<dbReference type="WBParaSite" id="ES5_v2.g23106.t1">
    <property type="protein sequence ID" value="ES5_v2.g23106.t1"/>
    <property type="gene ID" value="ES5_v2.g23106"/>
</dbReference>
<protein>
    <submittedName>
        <fullName evidence="2">Uncharacterized protein</fullName>
    </submittedName>
</protein>
<sequence>MVRDKPSYLKDDFNKTEKLVRYLIDIRLIRVYGKDDKNGKEDKEYSIKKYLEALNEYNWLEDRIPEEGRNEVLQEFVKVKQCLLTGNIRRSEHQFANTFAEVYHFYAHYYDTSMSR</sequence>
<accession>A0AC34G0F6</accession>
<reference evidence="2" key="1">
    <citation type="submission" date="2022-11" db="UniProtKB">
        <authorList>
            <consortium name="WormBaseParasite"/>
        </authorList>
    </citation>
    <scope>IDENTIFICATION</scope>
</reference>
<organism evidence="1 2">
    <name type="scientific">Panagrolaimus sp. ES5</name>
    <dbReference type="NCBI Taxonomy" id="591445"/>
    <lineage>
        <taxon>Eukaryota</taxon>
        <taxon>Metazoa</taxon>
        <taxon>Ecdysozoa</taxon>
        <taxon>Nematoda</taxon>
        <taxon>Chromadorea</taxon>
        <taxon>Rhabditida</taxon>
        <taxon>Tylenchina</taxon>
        <taxon>Panagrolaimomorpha</taxon>
        <taxon>Panagrolaimoidea</taxon>
        <taxon>Panagrolaimidae</taxon>
        <taxon>Panagrolaimus</taxon>
    </lineage>
</organism>
<dbReference type="Proteomes" id="UP000887579">
    <property type="component" value="Unplaced"/>
</dbReference>
<proteinExistence type="predicted"/>